<evidence type="ECO:0000313" key="1">
    <source>
        <dbReference type="EMBL" id="TXC75641.1"/>
    </source>
</evidence>
<organism evidence="1 2">
    <name type="scientific">Luteibaculum oceani</name>
    <dbReference type="NCBI Taxonomy" id="1294296"/>
    <lineage>
        <taxon>Bacteria</taxon>
        <taxon>Pseudomonadati</taxon>
        <taxon>Bacteroidota</taxon>
        <taxon>Flavobacteriia</taxon>
        <taxon>Flavobacteriales</taxon>
        <taxon>Luteibaculaceae</taxon>
        <taxon>Luteibaculum</taxon>
    </lineage>
</organism>
<dbReference type="AlphaFoldDB" id="A0A5C6UTS9"/>
<dbReference type="Pfam" id="PF08922">
    <property type="entry name" value="DUF1905"/>
    <property type="match status" value="1"/>
</dbReference>
<comment type="caution">
    <text evidence="1">The sequence shown here is derived from an EMBL/GenBank/DDBJ whole genome shotgun (WGS) entry which is preliminary data.</text>
</comment>
<dbReference type="Proteomes" id="UP000321168">
    <property type="component" value="Unassembled WGS sequence"/>
</dbReference>
<reference evidence="1 2" key="1">
    <citation type="submission" date="2019-08" db="EMBL/GenBank/DDBJ databases">
        <title>Genome of Luteibaculum oceani JCM 18817.</title>
        <authorList>
            <person name="Bowman J.P."/>
        </authorList>
    </citation>
    <scope>NUCLEOTIDE SEQUENCE [LARGE SCALE GENOMIC DNA]</scope>
    <source>
        <strain evidence="1 2">JCM 18817</strain>
    </source>
</reference>
<dbReference type="InterPro" id="IPR015018">
    <property type="entry name" value="DUF1905"/>
</dbReference>
<dbReference type="EMBL" id="VORB01000012">
    <property type="protein sequence ID" value="TXC75641.1"/>
    <property type="molecule type" value="Genomic_DNA"/>
</dbReference>
<dbReference type="InterPro" id="IPR037079">
    <property type="entry name" value="AF2212/PG0164-like_sf"/>
</dbReference>
<evidence type="ECO:0000313" key="2">
    <source>
        <dbReference type="Proteomes" id="UP000321168"/>
    </source>
</evidence>
<dbReference type="OrthoDB" id="9808666at2"/>
<proteinExistence type="predicted"/>
<gene>
    <name evidence="1" type="ORF">FRX97_11730</name>
</gene>
<sequence length="126" mass="14874">MHCWLFYFVISPLALFLKTEEHFRQLKTFSVIKYAFSSTLWKSSEAGAWYFVSLPDELSKEIRTHSQWMEEGWGRLKAEASIKDVKWSTAIWFDSKKNTYLLPIKAEIRKKLNLTDGVHLDIELNL</sequence>
<dbReference type="Gene3D" id="2.40.30.100">
    <property type="entry name" value="AF2212/PG0164-like"/>
    <property type="match status" value="1"/>
</dbReference>
<protein>
    <submittedName>
        <fullName evidence="1">DUF1905 domain-containing protein</fullName>
    </submittedName>
</protein>
<dbReference type="SUPFAM" id="SSF141694">
    <property type="entry name" value="AF2212/PG0164-like"/>
    <property type="match status" value="1"/>
</dbReference>
<accession>A0A5C6UTS9</accession>
<keyword evidence="2" id="KW-1185">Reference proteome</keyword>
<name>A0A5C6UTS9_9FLAO</name>